<sequence length="119" mass="13782">MPDGGNVALLQRYERSKWLNNYIVEVRRILQNKDHYRLYCCFPSIDGVSPGDEFEDGMSSERFTCLPIGCFNWLVYIRPGHLVARLNGMEYFCSEFELCMARSLHGVIVFRSEAQTSLC</sequence>
<dbReference type="Proteomes" id="UP000243459">
    <property type="component" value="Chromosome 4"/>
</dbReference>
<gene>
    <name evidence="1" type="ORF">A4U43_C04F27180</name>
</gene>
<evidence type="ECO:0000313" key="2">
    <source>
        <dbReference type="Proteomes" id="UP000243459"/>
    </source>
</evidence>
<reference evidence="2" key="1">
    <citation type="journal article" date="2017" name="Nat. Commun.">
        <title>The asparagus genome sheds light on the origin and evolution of a young Y chromosome.</title>
        <authorList>
            <person name="Harkess A."/>
            <person name="Zhou J."/>
            <person name="Xu C."/>
            <person name="Bowers J.E."/>
            <person name="Van der Hulst R."/>
            <person name="Ayyampalayam S."/>
            <person name="Mercati F."/>
            <person name="Riccardi P."/>
            <person name="McKain M.R."/>
            <person name="Kakrana A."/>
            <person name="Tang H."/>
            <person name="Ray J."/>
            <person name="Groenendijk J."/>
            <person name="Arikit S."/>
            <person name="Mathioni S.M."/>
            <person name="Nakano M."/>
            <person name="Shan H."/>
            <person name="Telgmann-Rauber A."/>
            <person name="Kanno A."/>
            <person name="Yue Z."/>
            <person name="Chen H."/>
            <person name="Li W."/>
            <person name="Chen Y."/>
            <person name="Xu X."/>
            <person name="Zhang Y."/>
            <person name="Luo S."/>
            <person name="Chen H."/>
            <person name="Gao J."/>
            <person name="Mao Z."/>
            <person name="Pires J.C."/>
            <person name="Luo M."/>
            <person name="Kudrna D."/>
            <person name="Wing R.A."/>
            <person name="Meyers B.C."/>
            <person name="Yi K."/>
            <person name="Kong H."/>
            <person name="Lavrijsen P."/>
            <person name="Sunseri F."/>
            <person name="Falavigna A."/>
            <person name="Ye Y."/>
            <person name="Leebens-Mack J.H."/>
            <person name="Chen G."/>
        </authorList>
    </citation>
    <scope>NUCLEOTIDE SEQUENCE [LARGE SCALE GENOMIC DNA]</scope>
    <source>
        <strain evidence="2">cv. DH0086</strain>
    </source>
</reference>
<proteinExistence type="predicted"/>
<keyword evidence="2" id="KW-1185">Reference proteome</keyword>
<organism evidence="1 2">
    <name type="scientific">Asparagus officinalis</name>
    <name type="common">Garden asparagus</name>
    <dbReference type="NCBI Taxonomy" id="4686"/>
    <lineage>
        <taxon>Eukaryota</taxon>
        <taxon>Viridiplantae</taxon>
        <taxon>Streptophyta</taxon>
        <taxon>Embryophyta</taxon>
        <taxon>Tracheophyta</taxon>
        <taxon>Spermatophyta</taxon>
        <taxon>Magnoliopsida</taxon>
        <taxon>Liliopsida</taxon>
        <taxon>Asparagales</taxon>
        <taxon>Asparagaceae</taxon>
        <taxon>Asparagoideae</taxon>
        <taxon>Asparagus</taxon>
    </lineage>
</organism>
<protein>
    <submittedName>
        <fullName evidence="1">Uncharacterized protein</fullName>
    </submittedName>
</protein>
<name>A0A5P1F8L8_ASPOF</name>
<dbReference type="Gramene" id="ONK73099">
    <property type="protein sequence ID" value="ONK73099"/>
    <property type="gene ID" value="A4U43_C04F27180"/>
</dbReference>
<evidence type="ECO:0000313" key="1">
    <source>
        <dbReference type="EMBL" id="ONK73099.1"/>
    </source>
</evidence>
<dbReference type="EMBL" id="CM007384">
    <property type="protein sequence ID" value="ONK73099.1"/>
    <property type="molecule type" value="Genomic_DNA"/>
</dbReference>
<dbReference type="AlphaFoldDB" id="A0A5P1F8L8"/>
<accession>A0A5P1F8L8</accession>